<protein>
    <recommendedName>
        <fullName evidence="3">HTH tetR-type domain-containing protein</fullName>
    </recommendedName>
</protein>
<dbReference type="AlphaFoldDB" id="A0A430AS43"/>
<proteinExistence type="predicted"/>
<dbReference type="Proteomes" id="UP000286773">
    <property type="component" value="Unassembled WGS sequence"/>
</dbReference>
<dbReference type="Pfam" id="PF14278">
    <property type="entry name" value="TetR_C_8"/>
    <property type="match status" value="1"/>
</dbReference>
<evidence type="ECO:0000313" key="5">
    <source>
        <dbReference type="Proteomes" id="UP000286773"/>
    </source>
</evidence>
<dbReference type="InterPro" id="IPR009057">
    <property type="entry name" value="Homeodomain-like_sf"/>
</dbReference>
<sequence>MEIKKTKINRTTITLYKTMLELLESQSFDDITVNDICQSAMISRSTFYSYFNDKYELVIFTLQQERAALEIVKGKNIEQNLLKLLYRFKEKKCVYKNLLLAQTNRELSQMIMEHTGKFVRHAIEKTAVSEEALNLQTTFCTSGISGIVIWWLKNDFPITEEALTQYILDFTNIT</sequence>
<evidence type="ECO:0000256" key="1">
    <source>
        <dbReference type="ARBA" id="ARBA00023125"/>
    </source>
</evidence>
<dbReference type="RefSeq" id="WP_126814024.1">
    <property type="nucleotide sequence ID" value="NZ_NGKC01000010.1"/>
</dbReference>
<dbReference type="EMBL" id="NGKC01000010">
    <property type="protein sequence ID" value="RSU10874.1"/>
    <property type="molecule type" value="Genomic_DNA"/>
</dbReference>
<keyword evidence="1 2" id="KW-0238">DNA-binding</keyword>
<feature type="DNA-binding region" description="H-T-H motif" evidence="2">
    <location>
        <begin position="32"/>
        <end position="51"/>
    </location>
</feature>
<organism evidence="4 5">
    <name type="scientific">Vagococcus acidifermentans</name>
    <dbReference type="NCBI Taxonomy" id="564710"/>
    <lineage>
        <taxon>Bacteria</taxon>
        <taxon>Bacillati</taxon>
        <taxon>Bacillota</taxon>
        <taxon>Bacilli</taxon>
        <taxon>Lactobacillales</taxon>
        <taxon>Enterococcaceae</taxon>
        <taxon>Vagococcus</taxon>
    </lineage>
</organism>
<dbReference type="Gene3D" id="1.10.357.10">
    <property type="entry name" value="Tetracycline Repressor, domain 2"/>
    <property type="match status" value="1"/>
</dbReference>
<dbReference type="PANTHER" id="PTHR43479:SF7">
    <property type="entry name" value="TETR-FAMILY TRANSCRIPTIONAL REGULATOR"/>
    <property type="match status" value="1"/>
</dbReference>
<feature type="domain" description="HTH tetR-type" evidence="3">
    <location>
        <begin position="9"/>
        <end position="69"/>
    </location>
</feature>
<dbReference type="PANTHER" id="PTHR43479">
    <property type="entry name" value="ACREF/ENVCD OPERON REPRESSOR-RELATED"/>
    <property type="match status" value="1"/>
</dbReference>
<reference evidence="4 5" key="1">
    <citation type="submission" date="2017-05" db="EMBL/GenBank/DDBJ databases">
        <title>Vagococcus spp. assemblies.</title>
        <authorList>
            <person name="Gulvik C.A."/>
        </authorList>
    </citation>
    <scope>NUCLEOTIDE SEQUENCE [LARGE SCALE GENOMIC DNA]</scope>
    <source>
        <strain evidence="4 5">LMG 24798</strain>
    </source>
</reference>
<evidence type="ECO:0000313" key="4">
    <source>
        <dbReference type="EMBL" id="RSU10874.1"/>
    </source>
</evidence>
<dbReference type="SUPFAM" id="SSF46689">
    <property type="entry name" value="Homeodomain-like"/>
    <property type="match status" value="1"/>
</dbReference>
<dbReference type="Pfam" id="PF00440">
    <property type="entry name" value="TetR_N"/>
    <property type="match status" value="1"/>
</dbReference>
<evidence type="ECO:0000259" key="3">
    <source>
        <dbReference type="PROSITE" id="PS50977"/>
    </source>
</evidence>
<dbReference type="PROSITE" id="PS50977">
    <property type="entry name" value="HTH_TETR_2"/>
    <property type="match status" value="1"/>
</dbReference>
<comment type="caution">
    <text evidence="4">The sequence shown here is derived from an EMBL/GenBank/DDBJ whole genome shotgun (WGS) entry which is preliminary data.</text>
</comment>
<dbReference type="InterPro" id="IPR039532">
    <property type="entry name" value="TetR_C_Firmicutes"/>
</dbReference>
<dbReference type="OrthoDB" id="9810250at2"/>
<dbReference type="InterPro" id="IPR001647">
    <property type="entry name" value="HTH_TetR"/>
</dbReference>
<dbReference type="GO" id="GO:0003677">
    <property type="term" value="F:DNA binding"/>
    <property type="evidence" value="ECO:0007669"/>
    <property type="project" value="UniProtKB-UniRule"/>
</dbReference>
<accession>A0A430AS43</accession>
<dbReference type="InterPro" id="IPR050624">
    <property type="entry name" value="HTH-type_Tx_Regulator"/>
</dbReference>
<gene>
    <name evidence="4" type="ORF">CBF27_09270</name>
</gene>
<keyword evidence="5" id="KW-1185">Reference proteome</keyword>
<name>A0A430AS43_9ENTE</name>
<evidence type="ECO:0000256" key="2">
    <source>
        <dbReference type="PROSITE-ProRule" id="PRU00335"/>
    </source>
</evidence>